<dbReference type="SUPFAM" id="SSF48403">
    <property type="entry name" value="Ankyrin repeat"/>
    <property type="match status" value="1"/>
</dbReference>
<dbReference type="AlphaFoldDB" id="A0A7R8WVW4"/>
<reference evidence="3" key="1">
    <citation type="submission" date="2020-11" db="EMBL/GenBank/DDBJ databases">
        <authorList>
            <person name="Tran Van P."/>
        </authorList>
    </citation>
    <scope>NUCLEOTIDE SEQUENCE</scope>
</reference>
<feature type="non-terminal residue" evidence="3">
    <location>
        <position position="236"/>
    </location>
</feature>
<protein>
    <submittedName>
        <fullName evidence="3">Uncharacterized protein</fullName>
    </submittedName>
</protein>
<dbReference type="EMBL" id="OB692511">
    <property type="protein sequence ID" value="CAD7237827.1"/>
    <property type="molecule type" value="Genomic_DNA"/>
</dbReference>
<dbReference type="PANTHER" id="PTHR24201">
    <property type="entry name" value="ANK_REP_REGION DOMAIN-CONTAINING PROTEIN"/>
    <property type="match status" value="1"/>
</dbReference>
<keyword evidence="1" id="KW-0677">Repeat</keyword>
<dbReference type="Pfam" id="PF13637">
    <property type="entry name" value="Ank_4"/>
    <property type="match status" value="1"/>
</dbReference>
<dbReference type="PROSITE" id="PS50088">
    <property type="entry name" value="ANK_REPEAT"/>
    <property type="match status" value="3"/>
</dbReference>
<organism evidence="3">
    <name type="scientific">Cyprideis torosa</name>
    <dbReference type="NCBI Taxonomy" id="163714"/>
    <lineage>
        <taxon>Eukaryota</taxon>
        <taxon>Metazoa</taxon>
        <taxon>Ecdysozoa</taxon>
        <taxon>Arthropoda</taxon>
        <taxon>Crustacea</taxon>
        <taxon>Oligostraca</taxon>
        <taxon>Ostracoda</taxon>
        <taxon>Podocopa</taxon>
        <taxon>Podocopida</taxon>
        <taxon>Cytherocopina</taxon>
        <taxon>Cytheroidea</taxon>
        <taxon>Cytherideidae</taxon>
        <taxon>Cyprideis</taxon>
    </lineage>
</organism>
<dbReference type="SMART" id="SM00248">
    <property type="entry name" value="ANK"/>
    <property type="match status" value="4"/>
</dbReference>
<evidence type="ECO:0000256" key="2">
    <source>
        <dbReference type="ARBA" id="ARBA00023043"/>
    </source>
</evidence>
<dbReference type="InterPro" id="IPR050776">
    <property type="entry name" value="Ank_Repeat/CDKN_Inhibitor"/>
</dbReference>
<evidence type="ECO:0000256" key="1">
    <source>
        <dbReference type="ARBA" id="ARBA00022737"/>
    </source>
</evidence>
<dbReference type="InterPro" id="IPR002110">
    <property type="entry name" value="Ankyrin_rpt"/>
</dbReference>
<accession>A0A7R8WVW4</accession>
<dbReference type="PANTHER" id="PTHR24201:SF2">
    <property type="entry name" value="ANKYRIN REPEAT DOMAIN-CONTAINING PROTEIN 42"/>
    <property type="match status" value="1"/>
</dbReference>
<sequence length="236" mass="25811">MFGIGRDPDLPQVTLWRDFEEPVQLPTVRTGDLRYEINDPDDFHIYMDSYDDLMTKRLDLRPGELSFIVSNSSTPSFSPAIPATAPEQNVDDHETIVKVLLAHGADPNAVASATWRRWDLTPLHIAATPETARLLLEYKAKVDVKDSDGCTPLLHATLNGRHSVVEVLLANGADPNVTQEDGRSPLFVAIEKGHLSVVDVLLAHGADPNVTGNEGRSPLFIAIEKGHLSVVNVLLA</sequence>
<keyword evidence="2" id="KW-0040">ANK repeat</keyword>
<dbReference type="PRINTS" id="PR01415">
    <property type="entry name" value="ANKYRIN"/>
</dbReference>
<gene>
    <name evidence="3" type="ORF">CTOB1V02_LOCUS15642</name>
</gene>
<proteinExistence type="predicted"/>
<dbReference type="Gene3D" id="1.25.40.20">
    <property type="entry name" value="Ankyrin repeat-containing domain"/>
    <property type="match status" value="2"/>
</dbReference>
<dbReference type="InterPro" id="IPR036770">
    <property type="entry name" value="Ankyrin_rpt-contain_sf"/>
</dbReference>
<dbReference type="OrthoDB" id="6365100at2759"/>
<evidence type="ECO:0000313" key="3">
    <source>
        <dbReference type="EMBL" id="CAD7237827.1"/>
    </source>
</evidence>
<dbReference type="PROSITE" id="PS50297">
    <property type="entry name" value="ANK_REP_REGION"/>
    <property type="match status" value="3"/>
</dbReference>
<dbReference type="Pfam" id="PF12796">
    <property type="entry name" value="Ank_2"/>
    <property type="match status" value="1"/>
</dbReference>
<name>A0A7R8WVW4_9CRUS</name>
<dbReference type="GO" id="GO:0005634">
    <property type="term" value="C:nucleus"/>
    <property type="evidence" value="ECO:0007669"/>
    <property type="project" value="TreeGrafter"/>
</dbReference>